<protein>
    <submittedName>
        <fullName evidence="1">Uncharacterized protein</fullName>
    </submittedName>
</protein>
<reference evidence="1 2" key="1">
    <citation type="journal article" date="2022" name="bioRxiv">
        <title>The genome of the oomycete Peronosclerospora sorghi, a cosmopolitan pathogen of maize and sorghum, is inflated with dispersed pseudogenes.</title>
        <authorList>
            <person name="Fletcher K."/>
            <person name="Martin F."/>
            <person name="Isakeit T."/>
            <person name="Cavanaugh K."/>
            <person name="Magill C."/>
            <person name="Michelmore R."/>
        </authorList>
    </citation>
    <scope>NUCLEOTIDE SEQUENCE [LARGE SCALE GENOMIC DNA]</scope>
    <source>
        <strain evidence="1">P6</strain>
    </source>
</reference>
<gene>
    <name evidence="1" type="ORF">PsorP6_007086</name>
</gene>
<evidence type="ECO:0000313" key="2">
    <source>
        <dbReference type="Proteomes" id="UP001163321"/>
    </source>
</evidence>
<keyword evidence="2" id="KW-1185">Reference proteome</keyword>
<accession>A0ACC0W9I8</accession>
<sequence length="93" mass="9487">MHPLGSSFMGALPTFNDSGTVNKRWTLDKSKLSSVSPSASMTGKTPVSSFFCSGPKSGGFMTLTACSSSVMASTSTASSAFSATSEPSATSWN</sequence>
<name>A0ACC0W9I8_9STRA</name>
<proteinExistence type="predicted"/>
<dbReference type="EMBL" id="CM047582">
    <property type="protein sequence ID" value="KAI9914701.1"/>
    <property type="molecule type" value="Genomic_DNA"/>
</dbReference>
<comment type="caution">
    <text evidence="1">The sequence shown here is derived from an EMBL/GenBank/DDBJ whole genome shotgun (WGS) entry which is preliminary data.</text>
</comment>
<organism evidence="1 2">
    <name type="scientific">Peronosclerospora sorghi</name>
    <dbReference type="NCBI Taxonomy" id="230839"/>
    <lineage>
        <taxon>Eukaryota</taxon>
        <taxon>Sar</taxon>
        <taxon>Stramenopiles</taxon>
        <taxon>Oomycota</taxon>
        <taxon>Peronosporomycetes</taxon>
        <taxon>Peronosporales</taxon>
        <taxon>Peronosporaceae</taxon>
        <taxon>Peronosclerospora</taxon>
    </lineage>
</organism>
<dbReference type="Proteomes" id="UP001163321">
    <property type="component" value="Chromosome 3"/>
</dbReference>
<evidence type="ECO:0000313" key="1">
    <source>
        <dbReference type="EMBL" id="KAI9914701.1"/>
    </source>
</evidence>